<gene>
    <name evidence="1" type="ORF">SLEP1_g22269</name>
</gene>
<accession>A0AAV5JJ71</accession>
<dbReference type="Pfam" id="PF01992">
    <property type="entry name" value="vATP-synt_AC39"/>
    <property type="match status" value="1"/>
</dbReference>
<dbReference type="SUPFAM" id="SSF103486">
    <property type="entry name" value="V-type ATP synthase subunit C"/>
    <property type="match status" value="1"/>
</dbReference>
<dbReference type="EMBL" id="BPVZ01000033">
    <property type="protein sequence ID" value="GKV10976.1"/>
    <property type="molecule type" value="Genomic_DNA"/>
</dbReference>
<proteinExistence type="predicted"/>
<comment type="caution">
    <text evidence="1">The sequence shown here is derived from an EMBL/GenBank/DDBJ whole genome shotgun (WGS) entry which is preliminary data.</text>
</comment>
<dbReference type="InterPro" id="IPR002843">
    <property type="entry name" value="ATPase_V0-cplx_csu/dsu"/>
</dbReference>
<keyword evidence="2" id="KW-1185">Reference proteome</keyword>
<evidence type="ECO:0000313" key="2">
    <source>
        <dbReference type="Proteomes" id="UP001054252"/>
    </source>
</evidence>
<reference evidence="1 2" key="1">
    <citation type="journal article" date="2021" name="Commun. Biol.">
        <title>The genome of Shorea leprosula (Dipterocarpaceae) highlights the ecological relevance of drought in aseasonal tropical rainforests.</title>
        <authorList>
            <person name="Ng K.K.S."/>
            <person name="Kobayashi M.J."/>
            <person name="Fawcett J.A."/>
            <person name="Hatakeyama M."/>
            <person name="Paape T."/>
            <person name="Ng C.H."/>
            <person name="Ang C.C."/>
            <person name="Tnah L.H."/>
            <person name="Lee C.T."/>
            <person name="Nishiyama T."/>
            <person name="Sese J."/>
            <person name="O'Brien M.J."/>
            <person name="Copetti D."/>
            <person name="Mohd Noor M.I."/>
            <person name="Ong R.C."/>
            <person name="Putra M."/>
            <person name="Sireger I.Z."/>
            <person name="Indrioko S."/>
            <person name="Kosugi Y."/>
            <person name="Izuno A."/>
            <person name="Isagi Y."/>
            <person name="Lee S.L."/>
            <person name="Shimizu K.K."/>
        </authorList>
    </citation>
    <scope>NUCLEOTIDE SEQUENCE [LARGE SCALE GENOMIC DNA]</scope>
    <source>
        <strain evidence="1">214</strain>
    </source>
</reference>
<dbReference type="GO" id="GO:0046961">
    <property type="term" value="F:proton-transporting ATPase activity, rotational mechanism"/>
    <property type="evidence" value="ECO:0007669"/>
    <property type="project" value="InterPro"/>
</dbReference>
<dbReference type="InterPro" id="IPR036079">
    <property type="entry name" value="ATPase_csu/dsu_sf"/>
</dbReference>
<name>A0AAV5JJ71_9ROSI</name>
<dbReference type="Proteomes" id="UP001054252">
    <property type="component" value="Unassembled WGS sequence"/>
</dbReference>
<evidence type="ECO:0000313" key="1">
    <source>
        <dbReference type="EMBL" id="GKV10976.1"/>
    </source>
</evidence>
<sequence>MHKANPRVWVHEEPSSRVHTQQLGFLANPARGFAPRSLGSRGANPHSGFVRNPASGFAPSVLGSSRTQLVGSHLRAWVRNQLAGSHPGAGLLTAANYNNLGQCETLDDIKMHLSATEYGPYLQNVHDHELSIELSVMRSNGV</sequence>
<dbReference type="AlphaFoldDB" id="A0AAV5JJ71"/>
<protein>
    <submittedName>
        <fullName evidence="1">Uncharacterized protein</fullName>
    </submittedName>
</protein>
<organism evidence="1 2">
    <name type="scientific">Rubroshorea leprosula</name>
    <dbReference type="NCBI Taxonomy" id="152421"/>
    <lineage>
        <taxon>Eukaryota</taxon>
        <taxon>Viridiplantae</taxon>
        <taxon>Streptophyta</taxon>
        <taxon>Embryophyta</taxon>
        <taxon>Tracheophyta</taxon>
        <taxon>Spermatophyta</taxon>
        <taxon>Magnoliopsida</taxon>
        <taxon>eudicotyledons</taxon>
        <taxon>Gunneridae</taxon>
        <taxon>Pentapetalae</taxon>
        <taxon>rosids</taxon>
        <taxon>malvids</taxon>
        <taxon>Malvales</taxon>
        <taxon>Dipterocarpaceae</taxon>
        <taxon>Rubroshorea</taxon>
    </lineage>
</organism>